<evidence type="ECO:0000256" key="2">
    <source>
        <dbReference type="ARBA" id="ARBA00022448"/>
    </source>
</evidence>
<dbReference type="Pfam" id="PF07715">
    <property type="entry name" value="Plug"/>
    <property type="match status" value="1"/>
</dbReference>
<keyword evidence="9 11" id="KW-0472">Membrane</keyword>
<dbReference type="PROSITE" id="PS52016">
    <property type="entry name" value="TONB_DEPENDENT_REC_3"/>
    <property type="match status" value="1"/>
</dbReference>
<sequence length="753" mass="82610">MTNTPLLTLTALSAGILVAQGAFAQQSRLLEEITVTAQKREQNVNDVGISITARTGDQLHAAGVRESKDILRVAPGVLLDSVSSGSLASNLTIRGIAQSDFSPTQESPNSIYIDDVYLASSSAAAFPIYDLERVEILRGPQGTLFGRASSGGLAHFISKGPTEEFEGYAFAEYGRFNSINLEGAISGPISDKVRGRITGRFEDADGWWKNKLPEGKDTMENKFYGVRGQLEADLSENLVANLIITYDKKPEHESGNYKGIVAYLDPVTGAPAPLPADVDAYGTGPGNDFNGYRDPFPNAQTGEFNNIGLFRNEKMTGTLKLEWSGDDLTVTSISNYTDFEFDYVEDCDGGPVNYCAYGLGQELEQYSQELRATGTSADEKLVWTAGLYYLNISQDSYISFEYPSLSGSDFAFSDINIIDQGAKSYAAFGQLEYQISEKVRASFGLRYTKDERDIDSKLYYLELGNGYFGGTGTTVYDLPLLDYDFSPETVGALSSLDKDLWTGKLQLDYTPDDNTLIFISASRGQKGPGFNTNSNGALGLNETPYGSETVWAYEAGTKMALAERMVQLNVSGYYYDYNNFQGYTFAAFQNIVANYDGEFYGGELEINASPDDSIYLSLGISYLHSTLKGIPTYSGVQDQDGVLAPKWTINGLASKSFDVGPGSLTLQWSFDYIDDRYASLDNNFATFVPGSFVHNARVSYFLPDQDLEISAFVDNISDVDRRNFAFDLIASGGNAVYSYAKPRWWGVSLRKNF</sequence>
<comment type="similarity">
    <text evidence="11 12">Belongs to the TonB-dependent receptor family.</text>
</comment>
<comment type="caution">
    <text evidence="16">The sequence shown here is derived from an EMBL/GenBank/DDBJ whole genome shotgun (WGS) entry which is preliminary data.</text>
</comment>
<dbReference type="InterPro" id="IPR039426">
    <property type="entry name" value="TonB-dep_rcpt-like"/>
</dbReference>
<accession>A0ABV8UD89</accession>
<keyword evidence="7" id="KW-0406">Ion transport</keyword>
<reference evidence="17" key="1">
    <citation type="journal article" date="2019" name="Int. J. Syst. Evol. Microbiol.">
        <title>The Global Catalogue of Microorganisms (GCM) 10K type strain sequencing project: providing services to taxonomists for standard genome sequencing and annotation.</title>
        <authorList>
            <consortium name="The Broad Institute Genomics Platform"/>
            <consortium name="The Broad Institute Genome Sequencing Center for Infectious Disease"/>
            <person name="Wu L."/>
            <person name="Ma J."/>
        </authorList>
    </citation>
    <scope>NUCLEOTIDE SEQUENCE [LARGE SCALE GENOMIC DNA]</scope>
    <source>
        <strain evidence="17">CGMCC 1.15304</strain>
    </source>
</reference>
<comment type="subcellular location">
    <subcellularLocation>
        <location evidence="1 11">Cell outer membrane</location>
        <topology evidence="1 11">Multi-pass membrane protein</topology>
    </subcellularLocation>
</comment>
<evidence type="ECO:0000256" key="8">
    <source>
        <dbReference type="ARBA" id="ARBA00023077"/>
    </source>
</evidence>
<keyword evidence="3 11" id="KW-1134">Transmembrane beta strand</keyword>
<proteinExistence type="inferred from homology"/>
<dbReference type="SUPFAM" id="SSF56935">
    <property type="entry name" value="Porins"/>
    <property type="match status" value="1"/>
</dbReference>
<evidence type="ECO:0000256" key="12">
    <source>
        <dbReference type="RuleBase" id="RU003357"/>
    </source>
</evidence>
<feature type="signal peptide" evidence="13">
    <location>
        <begin position="1"/>
        <end position="24"/>
    </location>
</feature>
<dbReference type="EMBL" id="JBHSCR010000015">
    <property type="protein sequence ID" value="MFC4349194.1"/>
    <property type="molecule type" value="Genomic_DNA"/>
</dbReference>
<dbReference type="InterPro" id="IPR012910">
    <property type="entry name" value="Plug_dom"/>
</dbReference>
<keyword evidence="5 11" id="KW-0812">Transmembrane</keyword>
<evidence type="ECO:0000256" key="10">
    <source>
        <dbReference type="ARBA" id="ARBA00023237"/>
    </source>
</evidence>
<protein>
    <submittedName>
        <fullName evidence="16">TonB-dependent receptor</fullName>
    </submittedName>
</protein>
<feature type="domain" description="TonB-dependent receptor plug" evidence="15">
    <location>
        <begin position="45"/>
        <end position="152"/>
    </location>
</feature>
<keyword evidence="10 11" id="KW-0998">Cell outer membrane</keyword>
<dbReference type="RefSeq" id="WP_068144175.1">
    <property type="nucleotide sequence ID" value="NZ_JBHSCR010000015.1"/>
</dbReference>
<evidence type="ECO:0000256" key="11">
    <source>
        <dbReference type="PROSITE-ProRule" id="PRU01360"/>
    </source>
</evidence>
<keyword evidence="6" id="KW-0408">Iron</keyword>
<organism evidence="16 17">
    <name type="scientific">Kordiimonas lipolytica</name>
    <dbReference type="NCBI Taxonomy" id="1662421"/>
    <lineage>
        <taxon>Bacteria</taxon>
        <taxon>Pseudomonadati</taxon>
        <taxon>Pseudomonadota</taxon>
        <taxon>Alphaproteobacteria</taxon>
        <taxon>Kordiimonadales</taxon>
        <taxon>Kordiimonadaceae</taxon>
        <taxon>Kordiimonas</taxon>
    </lineage>
</organism>
<evidence type="ECO:0000256" key="5">
    <source>
        <dbReference type="ARBA" id="ARBA00022692"/>
    </source>
</evidence>
<keyword evidence="17" id="KW-1185">Reference proteome</keyword>
<feature type="domain" description="TonB-dependent receptor-like beta-barrel" evidence="14">
    <location>
        <begin position="280"/>
        <end position="716"/>
    </location>
</feature>
<evidence type="ECO:0000256" key="9">
    <source>
        <dbReference type="ARBA" id="ARBA00023136"/>
    </source>
</evidence>
<evidence type="ECO:0000256" key="1">
    <source>
        <dbReference type="ARBA" id="ARBA00004571"/>
    </source>
</evidence>
<dbReference type="PANTHER" id="PTHR32552:SF81">
    <property type="entry name" value="TONB-DEPENDENT OUTER MEMBRANE RECEPTOR"/>
    <property type="match status" value="1"/>
</dbReference>
<evidence type="ECO:0000313" key="16">
    <source>
        <dbReference type="EMBL" id="MFC4349194.1"/>
    </source>
</evidence>
<keyword evidence="2 11" id="KW-0813">Transport</keyword>
<evidence type="ECO:0000256" key="6">
    <source>
        <dbReference type="ARBA" id="ARBA00023004"/>
    </source>
</evidence>
<dbReference type="InterPro" id="IPR036942">
    <property type="entry name" value="Beta-barrel_TonB_sf"/>
</dbReference>
<evidence type="ECO:0000313" key="17">
    <source>
        <dbReference type="Proteomes" id="UP001595776"/>
    </source>
</evidence>
<keyword evidence="16" id="KW-0675">Receptor</keyword>
<evidence type="ECO:0000259" key="14">
    <source>
        <dbReference type="Pfam" id="PF00593"/>
    </source>
</evidence>
<gene>
    <name evidence="16" type="ORF">ACFO5Q_15170</name>
</gene>
<name>A0ABV8UD89_9PROT</name>
<evidence type="ECO:0000256" key="13">
    <source>
        <dbReference type="SAM" id="SignalP"/>
    </source>
</evidence>
<evidence type="ECO:0000259" key="15">
    <source>
        <dbReference type="Pfam" id="PF07715"/>
    </source>
</evidence>
<feature type="chain" id="PRO_5047421102" evidence="13">
    <location>
        <begin position="25"/>
        <end position="753"/>
    </location>
</feature>
<evidence type="ECO:0000256" key="3">
    <source>
        <dbReference type="ARBA" id="ARBA00022452"/>
    </source>
</evidence>
<dbReference type="InterPro" id="IPR000531">
    <property type="entry name" value="Beta-barrel_TonB"/>
</dbReference>
<evidence type="ECO:0000256" key="4">
    <source>
        <dbReference type="ARBA" id="ARBA00022496"/>
    </source>
</evidence>
<dbReference type="PANTHER" id="PTHR32552">
    <property type="entry name" value="FERRICHROME IRON RECEPTOR-RELATED"/>
    <property type="match status" value="1"/>
</dbReference>
<keyword evidence="4" id="KW-0410">Iron transport</keyword>
<keyword evidence="8 12" id="KW-0798">TonB box</keyword>
<dbReference type="Proteomes" id="UP001595776">
    <property type="component" value="Unassembled WGS sequence"/>
</dbReference>
<evidence type="ECO:0000256" key="7">
    <source>
        <dbReference type="ARBA" id="ARBA00023065"/>
    </source>
</evidence>
<dbReference type="Pfam" id="PF00593">
    <property type="entry name" value="TonB_dep_Rec_b-barrel"/>
    <property type="match status" value="1"/>
</dbReference>
<keyword evidence="13" id="KW-0732">Signal</keyword>
<dbReference type="Gene3D" id="2.40.170.20">
    <property type="entry name" value="TonB-dependent receptor, beta-barrel domain"/>
    <property type="match status" value="1"/>
</dbReference>